<dbReference type="InterPro" id="IPR020794">
    <property type="entry name" value="PMDh_S"/>
</dbReference>
<reference evidence="4 5" key="1">
    <citation type="submission" date="2011-08" db="EMBL/GenBank/DDBJ databases">
        <authorList>
            <person name="Weinstock G."/>
            <person name="Sodergren E."/>
            <person name="Clifton S."/>
            <person name="Fulton L."/>
            <person name="Fulton B."/>
            <person name="Courtney L."/>
            <person name="Fronick C."/>
            <person name="Harrison M."/>
            <person name="Strong C."/>
            <person name="Farmer C."/>
            <person name="Delahaunty K."/>
            <person name="Markovic C."/>
            <person name="Hall O."/>
            <person name="Minx P."/>
            <person name="Tomlinson C."/>
            <person name="Mitreva M."/>
            <person name="Hou S."/>
            <person name="Chen J."/>
            <person name="Wollam A."/>
            <person name="Pepin K.H."/>
            <person name="Johnson M."/>
            <person name="Bhonagiri V."/>
            <person name="Zhang X."/>
            <person name="Suruliraj S."/>
            <person name="Warren W."/>
            <person name="Chinwalla A."/>
            <person name="Mardis E.R."/>
            <person name="Wilson R.K."/>
        </authorList>
    </citation>
    <scope>NUCLEOTIDE SEQUENCE [LARGE SCALE GENOMIC DNA]</scope>
    <source>
        <strain evidence="4 5">F0357</strain>
    </source>
</reference>
<dbReference type="RefSeq" id="WP_006789475.1">
    <property type="nucleotide sequence ID" value="NZ_JH417570.1"/>
</dbReference>
<dbReference type="Gene3D" id="3.50.30.10">
    <property type="entry name" value="Phosphohistidine domain"/>
    <property type="match status" value="1"/>
</dbReference>
<dbReference type="Proteomes" id="UP000005481">
    <property type="component" value="Unassembled WGS sequence"/>
</dbReference>
<dbReference type="PANTHER" id="PTHR36577:SF3">
    <property type="entry name" value="DUF521 DOMAIN PROTEIN (AFU_ORTHOLOGUE AFUA_6G00490)"/>
    <property type="match status" value="1"/>
</dbReference>
<gene>
    <name evidence="4" type="ORF">HMPREF0080_00491</name>
</gene>
<dbReference type="EMBL" id="AGCJ01000014">
    <property type="protein sequence ID" value="EHM42897.1"/>
    <property type="molecule type" value="Genomic_DNA"/>
</dbReference>
<sequence length="139" mass="14979">MEEKIVMQGRKIVEGYAEGYAIVAKHDCISFMGSTNPKTGYIIERGHELEGMCMQGKILCFPSSKGSTGGSYMLYDAVKRGVGPAAIVNIEAESIVVIGAIVSDFPMVDKIDISKIETGDYVKVDATNGVVEVIKHTET</sequence>
<dbReference type="STRING" id="861450.HMPREF0080_00491"/>
<name>G9YFS9_9FIRM</name>
<dbReference type="AlphaFoldDB" id="G9YFS9"/>
<dbReference type="HAMAP" id="MF_00078">
    <property type="entry name" value="PMDh_S"/>
    <property type="match status" value="1"/>
</dbReference>
<dbReference type="GO" id="GO:0016829">
    <property type="term" value="F:lyase activity"/>
    <property type="evidence" value="ECO:0007669"/>
    <property type="project" value="UniProtKB-KW"/>
</dbReference>
<proteinExistence type="inferred from homology"/>
<keyword evidence="1" id="KW-0414">Isoprene biosynthesis</keyword>
<dbReference type="PIRSF" id="PIRSF004966">
    <property type="entry name" value="UCP004966"/>
    <property type="match status" value="1"/>
</dbReference>
<dbReference type="Pfam" id="PF01989">
    <property type="entry name" value="AcnX_swivel_put"/>
    <property type="match status" value="1"/>
</dbReference>
<dbReference type="GO" id="GO:0008299">
    <property type="term" value="P:isoprenoid biosynthetic process"/>
    <property type="evidence" value="ECO:0007669"/>
    <property type="project" value="UniProtKB-KW"/>
</dbReference>
<dbReference type="eggNOG" id="COG1786">
    <property type="taxonomic scope" value="Bacteria"/>
</dbReference>
<dbReference type="CDD" id="cd01356">
    <property type="entry name" value="AcnX_swivel"/>
    <property type="match status" value="1"/>
</dbReference>
<evidence type="ECO:0000256" key="1">
    <source>
        <dbReference type="ARBA" id="ARBA00023229"/>
    </source>
</evidence>
<dbReference type="InterPro" id="IPR012016">
    <property type="entry name" value="PMDh-S-like"/>
</dbReference>
<organism evidence="4 5">
    <name type="scientific">Anaeroglobus geminatus F0357</name>
    <dbReference type="NCBI Taxonomy" id="861450"/>
    <lineage>
        <taxon>Bacteria</taxon>
        <taxon>Bacillati</taxon>
        <taxon>Bacillota</taxon>
        <taxon>Negativicutes</taxon>
        <taxon>Veillonellales</taxon>
        <taxon>Veillonellaceae</taxon>
        <taxon>Anaeroglobus</taxon>
    </lineage>
</organism>
<dbReference type="SUPFAM" id="SSF52016">
    <property type="entry name" value="LeuD/IlvD-like"/>
    <property type="match status" value="1"/>
</dbReference>
<evidence type="ECO:0000313" key="5">
    <source>
        <dbReference type="Proteomes" id="UP000005481"/>
    </source>
</evidence>
<protein>
    <recommendedName>
        <fullName evidence="3">Phosphomevalonate dehydratase small subunit-like domain-containing protein</fullName>
    </recommendedName>
</protein>
<dbReference type="HOGENOM" id="CLU_141583_2_0_9"/>
<keyword evidence="2" id="KW-0456">Lyase</keyword>
<accession>G9YFS9</accession>
<evidence type="ECO:0000313" key="4">
    <source>
        <dbReference type="EMBL" id="EHM42897.1"/>
    </source>
</evidence>
<dbReference type="PANTHER" id="PTHR36577">
    <property type="entry name" value="DUF521 DOMAIN PROTEIN (AFU_ORTHOLOGUE AFUA_6G00490)"/>
    <property type="match status" value="1"/>
</dbReference>
<dbReference type="InterPro" id="IPR002840">
    <property type="entry name" value="PMDh-S-like_dom"/>
</dbReference>
<evidence type="ECO:0000259" key="3">
    <source>
        <dbReference type="Pfam" id="PF01989"/>
    </source>
</evidence>
<evidence type="ECO:0000256" key="2">
    <source>
        <dbReference type="ARBA" id="ARBA00023239"/>
    </source>
</evidence>
<dbReference type="OrthoDB" id="9815264at2"/>
<keyword evidence="5" id="KW-1185">Reference proteome</keyword>
<comment type="caution">
    <text evidence="4">The sequence shown here is derived from an EMBL/GenBank/DDBJ whole genome shotgun (WGS) entry which is preliminary data.</text>
</comment>
<feature type="domain" description="Phosphomevalonate dehydratase small subunit-like" evidence="3">
    <location>
        <begin position="29"/>
        <end position="108"/>
    </location>
</feature>